<accession>A0ACB9DZM9</accession>
<evidence type="ECO:0000313" key="1">
    <source>
        <dbReference type="EMBL" id="KAI3751677.1"/>
    </source>
</evidence>
<sequence>MLAMVNGEMEKAFDSKLHVDSNANRSNNFAFRTPQENFTIHDFELGKIYGQARKKDTGKVYALKIMDKMFITKENKNAYVILERIVLDQLDHPGIVRIFFTFQDRDSLCKHF</sequence>
<dbReference type="Proteomes" id="UP001055811">
    <property type="component" value="Linkage Group LG04"/>
</dbReference>
<organism evidence="1 2">
    <name type="scientific">Cichorium intybus</name>
    <name type="common">Chicory</name>
    <dbReference type="NCBI Taxonomy" id="13427"/>
    <lineage>
        <taxon>Eukaryota</taxon>
        <taxon>Viridiplantae</taxon>
        <taxon>Streptophyta</taxon>
        <taxon>Embryophyta</taxon>
        <taxon>Tracheophyta</taxon>
        <taxon>Spermatophyta</taxon>
        <taxon>Magnoliopsida</taxon>
        <taxon>eudicotyledons</taxon>
        <taxon>Gunneridae</taxon>
        <taxon>Pentapetalae</taxon>
        <taxon>asterids</taxon>
        <taxon>campanulids</taxon>
        <taxon>Asterales</taxon>
        <taxon>Asteraceae</taxon>
        <taxon>Cichorioideae</taxon>
        <taxon>Cichorieae</taxon>
        <taxon>Cichoriinae</taxon>
        <taxon>Cichorium</taxon>
    </lineage>
</organism>
<protein>
    <submittedName>
        <fullName evidence="1">Uncharacterized protein</fullName>
    </submittedName>
</protein>
<dbReference type="EMBL" id="CM042012">
    <property type="protein sequence ID" value="KAI3751677.1"/>
    <property type="molecule type" value="Genomic_DNA"/>
</dbReference>
<reference evidence="2" key="1">
    <citation type="journal article" date="2022" name="Mol. Ecol. Resour.">
        <title>The genomes of chicory, endive, great burdock and yacon provide insights into Asteraceae palaeo-polyploidization history and plant inulin production.</title>
        <authorList>
            <person name="Fan W."/>
            <person name="Wang S."/>
            <person name="Wang H."/>
            <person name="Wang A."/>
            <person name="Jiang F."/>
            <person name="Liu H."/>
            <person name="Zhao H."/>
            <person name="Xu D."/>
            <person name="Zhang Y."/>
        </authorList>
    </citation>
    <scope>NUCLEOTIDE SEQUENCE [LARGE SCALE GENOMIC DNA]</scope>
    <source>
        <strain evidence="2">cv. Punajuju</strain>
    </source>
</reference>
<gene>
    <name evidence="1" type="ORF">L2E82_22768</name>
</gene>
<evidence type="ECO:0000313" key="2">
    <source>
        <dbReference type="Proteomes" id="UP001055811"/>
    </source>
</evidence>
<keyword evidence="2" id="KW-1185">Reference proteome</keyword>
<reference evidence="1 2" key="2">
    <citation type="journal article" date="2022" name="Mol. Ecol. Resour.">
        <title>The genomes of chicory, endive, great burdock and yacon provide insights into Asteraceae paleo-polyploidization history and plant inulin production.</title>
        <authorList>
            <person name="Fan W."/>
            <person name="Wang S."/>
            <person name="Wang H."/>
            <person name="Wang A."/>
            <person name="Jiang F."/>
            <person name="Liu H."/>
            <person name="Zhao H."/>
            <person name="Xu D."/>
            <person name="Zhang Y."/>
        </authorList>
    </citation>
    <scope>NUCLEOTIDE SEQUENCE [LARGE SCALE GENOMIC DNA]</scope>
    <source>
        <strain evidence="2">cv. Punajuju</strain>
        <tissue evidence="1">Leaves</tissue>
    </source>
</reference>
<name>A0ACB9DZM9_CICIN</name>
<proteinExistence type="predicted"/>
<comment type="caution">
    <text evidence="1">The sequence shown here is derived from an EMBL/GenBank/DDBJ whole genome shotgun (WGS) entry which is preliminary data.</text>
</comment>